<dbReference type="GO" id="GO:0061504">
    <property type="term" value="P:cyclic threonylcarbamoyladenosine biosynthetic process"/>
    <property type="evidence" value="ECO:0007669"/>
    <property type="project" value="TreeGrafter"/>
</dbReference>
<dbReference type="InterPro" id="IPR000594">
    <property type="entry name" value="ThiF_NAD_FAD-bd"/>
</dbReference>
<accession>U7VE30</accession>
<dbReference type="Proteomes" id="UP000017081">
    <property type="component" value="Unassembled WGS sequence"/>
</dbReference>
<dbReference type="Pfam" id="PF00899">
    <property type="entry name" value="ThiF"/>
    <property type="match status" value="1"/>
</dbReference>
<name>U7VE30_9FUSO</name>
<dbReference type="GO" id="GO:0061503">
    <property type="term" value="F:tRNA threonylcarbamoyladenosine dehydratase"/>
    <property type="evidence" value="ECO:0007669"/>
    <property type="project" value="TreeGrafter"/>
</dbReference>
<dbReference type="PATRIC" id="fig|1319815.3.peg.179"/>
<dbReference type="HOGENOM" id="CLU_013325_10_4_0"/>
<dbReference type="PANTHER" id="PTHR43267:SF3">
    <property type="entry name" value="THIF PROTEIN"/>
    <property type="match status" value="1"/>
</dbReference>
<dbReference type="GO" id="GO:0008641">
    <property type="term" value="F:ubiquitin-like modifier activating enzyme activity"/>
    <property type="evidence" value="ECO:0007669"/>
    <property type="project" value="InterPro"/>
</dbReference>
<dbReference type="eggNOG" id="COG0476">
    <property type="taxonomic scope" value="Bacteria"/>
</dbReference>
<dbReference type="STRING" id="1319815.HMPREF0202_00185"/>
<dbReference type="SUPFAM" id="SSF69572">
    <property type="entry name" value="Activating enzymes of the ubiquitin-like proteins"/>
    <property type="match status" value="1"/>
</dbReference>
<dbReference type="AlphaFoldDB" id="U7VE30"/>
<dbReference type="PANTHER" id="PTHR43267">
    <property type="entry name" value="TRNA THREONYLCARBAMOYLADENOSINE DEHYDRATASE"/>
    <property type="match status" value="1"/>
</dbReference>
<reference evidence="2 3" key="1">
    <citation type="submission" date="2013-08" db="EMBL/GenBank/DDBJ databases">
        <authorList>
            <person name="Weinstock G."/>
            <person name="Sodergren E."/>
            <person name="Wylie T."/>
            <person name="Fulton L."/>
            <person name="Fulton R."/>
            <person name="Fronick C."/>
            <person name="O'Laughlin M."/>
            <person name="Godfrey J."/>
            <person name="Miner T."/>
            <person name="Herter B."/>
            <person name="Appelbaum E."/>
            <person name="Cordes M."/>
            <person name="Lek S."/>
            <person name="Wollam A."/>
            <person name="Pepin K.H."/>
            <person name="Palsikar V.B."/>
            <person name="Mitreva M."/>
            <person name="Wilson R.K."/>
        </authorList>
    </citation>
    <scope>NUCLEOTIDE SEQUENCE [LARGE SCALE GENOMIC DNA]</scope>
    <source>
        <strain evidence="2 3">ATCC BAA-474</strain>
    </source>
</reference>
<dbReference type="NCBIfam" id="NF006395">
    <property type="entry name" value="PRK08644.1"/>
    <property type="match status" value="1"/>
</dbReference>
<feature type="domain" description="THIF-type NAD/FAD binding fold" evidence="1">
    <location>
        <begin position="3"/>
        <end position="176"/>
    </location>
</feature>
<comment type="caution">
    <text evidence="2">The sequence shown here is derived from an EMBL/GenBank/DDBJ whole genome shotgun (WGS) entry which is preliminary data.</text>
</comment>
<dbReference type="InterPro" id="IPR045886">
    <property type="entry name" value="ThiF/MoeB/HesA"/>
</dbReference>
<organism evidence="2 3">
    <name type="scientific">Cetobacterium somerae ATCC BAA-474</name>
    <dbReference type="NCBI Taxonomy" id="1319815"/>
    <lineage>
        <taxon>Bacteria</taxon>
        <taxon>Fusobacteriati</taxon>
        <taxon>Fusobacteriota</taxon>
        <taxon>Fusobacteriia</taxon>
        <taxon>Fusobacteriales</taxon>
        <taxon>Fusobacteriaceae</taxon>
        <taxon>Cetobacterium</taxon>
    </lineage>
</organism>
<protein>
    <recommendedName>
        <fullName evidence="1">THIF-type NAD/FAD binding fold domain-containing protein</fullName>
    </recommendedName>
</protein>
<dbReference type="InterPro" id="IPR035985">
    <property type="entry name" value="Ubiquitin-activating_enz"/>
</dbReference>
<evidence type="ECO:0000259" key="1">
    <source>
        <dbReference type="Pfam" id="PF00899"/>
    </source>
</evidence>
<dbReference type="EMBL" id="AXZF01000005">
    <property type="protein sequence ID" value="ERT69982.1"/>
    <property type="molecule type" value="Genomic_DNA"/>
</dbReference>
<dbReference type="RefSeq" id="WP_023049734.1">
    <property type="nucleotide sequence ID" value="NZ_CP173062.2"/>
</dbReference>
<keyword evidence="3" id="KW-1185">Reference proteome</keyword>
<dbReference type="Gene3D" id="3.40.50.720">
    <property type="entry name" value="NAD(P)-binding Rossmann-like Domain"/>
    <property type="match status" value="1"/>
</dbReference>
<sequence length="181" mass="20531">MIKIGVAGCGGIGSNVAMNLVRAGIKNFILVDFDKIEETNLNRQFYFKNQIGLYKAPTLMKNLKSINENLNIDFFVEKIDKNNILDFFSDCDIIIEAFDKKEFKTLLIENYSTKYIISANGIGGRDLKNIKNLTFNKLTVIGDFYSDIKIYQTYSTKVMFIACLMANKVLDIIGGFSDEKI</sequence>
<proteinExistence type="predicted"/>
<gene>
    <name evidence="2" type="ORF">HMPREF0202_00185</name>
</gene>
<evidence type="ECO:0000313" key="3">
    <source>
        <dbReference type="Proteomes" id="UP000017081"/>
    </source>
</evidence>
<evidence type="ECO:0000313" key="2">
    <source>
        <dbReference type="EMBL" id="ERT69982.1"/>
    </source>
</evidence>